<dbReference type="CDD" id="cd07377">
    <property type="entry name" value="WHTH_GntR"/>
    <property type="match status" value="1"/>
</dbReference>
<dbReference type="SUPFAM" id="SSF46785">
    <property type="entry name" value="Winged helix' DNA-binding domain"/>
    <property type="match status" value="1"/>
</dbReference>
<evidence type="ECO:0000256" key="2">
    <source>
        <dbReference type="ARBA" id="ARBA00023125"/>
    </source>
</evidence>
<keyword evidence="3" id="KW-0804">Transcription</keyword>
<dbReference type="InterPro" id="IPR000524">
    <property type="entry name" value="Tscrpt_reg_HTH_GntR"/>
</dbReference>
<evidence type="ECO:0000259" key="4">
    <source>
        <dbReference type="PROSITE" id="PS50949"/>
    </source>
</evidence>
<dbReference type="PROSITE" id="PS50949">
    <property type="entry name" value="HTH_GNTR"/>
    <property type="match status" value="1"/>
</dbReference>
<gene>
    <name evidence="5" type="ORF">OTJ99_002366</name>
</gene>
<evidence type="ECO:0000256" key="3">
    <source>
        <dbReference type="ARBA" id="ARBA00023163"/>
    </source>
</evidence>
<reference evidence="5" key="1">
    <citation type="submission" date="2022-12" db="EMBL/GenBank/DDBJ databases">
        <authorList>
            <person name="Bing R.G."/>
            <person name="Willard D.J."/>
            <person name="Manesh M.J.H."/>
            <person name="Laemthong T."/>
            <person name="Crosby J.R."/>
            <person name="Kelly R.M."/>
        </authorList>
    </citation>
    <scope>NUCLEOTIDE SEQUENCE</scope>
    <source>
        <strain evidence="5">DSM 8991</strain>
    </source>
</reference>
<keyword evidence="2" id="KW-0238">DNA-binding</keyword>
<dbReference type="InterPro" id="IPR036390">
    <property type="entry name" value="WH_DNA-bd_sf"/>
</dbReference>
<evidence type="ECO:0000256" key="1">
    <source>
        <dbReference type="ARBA" id="ARBA00023015"/>
    </source>
</evidence>
<organism evidence="5 6">
    <name type="scientific">Caldicellulosiruptor naganoensis</name>
    <dbReference type="NCBI Taxonomy" id="29324"/>
    <lineage>
        <taxon>Bacteria</taxon>
        <taxon>Bacillati</taxon>
        <taxon>Bacillota</taxon>
        <taxon>Bacillota incertae sedis</taxon>
        <taxon>Caldicellulosiruptorales</taxon>
        <taxon>Caldicellulosiruptoraceae</taxon>
        <taxon>Caldicellulosiruptor</taxon>
    </lineage>
</organism>
<proteinExistence type="predicted"/>
<dbReference type="Pfam" id="PF00392">
    <property type="entry name" value="GntR"/>
    <property type="match status" value="1"/>
</dbReference>
<evidence type="ECO:0000313" key="6">
    <source>
        <dbReference type="Proteomes" id="UP001164745"/>
    </source>
</evidence>
<dbReference type="RefSeq" id="WP_045166093.1">
    <property type="nucleotide sequence ID" value="NZ_CP113864.1"/>
</dbReference>
<dbReference type="Proteomes" id="UP001164745">
    <property type="component" value="Chromosome"/>
</dbReference>
<keyword evidence="1" id="KW-0805">Transcription regulation</keyword>
<accession>A0ABY7BGG1</accession>
<dbReference type="Gene3D" id="1.10.10.10">
    <property type="entry name" value="Winged helix-like DNA-binding domain superfamily/Winged helix DNA-binding domain"/>
    <property type="match status" value="1"/>
</dbReference>
<sequence>MINIVISQTSNQPIYEQIKNQIKQEILRGNLKKGDSLPSIRVLAKELNVSVITTKRAYEELEKEGFIITVPARGTFVADIDKEKLSLFGLQEIENDLKHIVKKAKIFGVDLKNLLEIIERLYRREEDKV</sequence>
<dbReference type="PANTHER" id="PTHR38445:SF7">
    <property type="entry name" value="GNTR-FAMILY TRANSCRIPTIONAL REGULATOR"/>
    <property type="match status" value="1"/>
</dbReference>
<feature type="domain" description="HTH gntR-type" evidence="4">
    <location>
        <begin position="12"/>
        <end position="80"/>
    </location>
</feature>
<dbReference type="EMBL" id="CP113864">
    <property type="protein sequence ID" value="WAM31483.1"/>
    <property type="molecule type" value="Genomic_DNA"/>
</dbReference>
<keyword evidence="6" id="KW-1185">Reference proteome</keyword>
<protein>
    <submittedName>
        <fullName evidence="5">GntR family transcriptional regulator</fullName>
    </submittedName>
</protein>
<dbReference type="PANTHER" id="PTHR38445">
    <property type="entry name" value="HTH-TYPE TRANSCRIPTIONAL REPRESSOR YTRA"/>
    <property type="match status" value="1"/>
</dbReference>
<evidence type="ECO:0000313" key="5">
    <source>
        <dbReference type="EMBL" id="WAM31483.1"/>
    </source>
</evidence>
<name>A0ABY7BGG1_9FIRM</name>
<dbReference type="SMART" id="SM00345">
    <property type="entry name" value="HTH_GNTR"/>
    <property type="match status" value="1"/>
</dbReference>
<dbReference type="InterPro" id="IPR036388">
    <property type="entry name" value="WH-like_DNA-bd_sf"/>
</dbReference>